<dbReference type="SUPFAM" id="SSF46785">
    <property type="entry name" value="Winged helix' DNA-binding domain"/>
    <property type="match status" value="1"/>
</dbReference>
<dbReference type="AlphaFoldDB" id="W9UZU6"/>
<dbReference type="RefSeq" id="WP_036508028.1">
    <property type="nucleotide sequence ID" value="NZ_AONB01000002.1"/>
</dbReference>
<evidence type="ECO:0000256" key="1">
    <source>
        <dbReference type="ARBA" id="ARBA00023015"/>
    </source>
</evidence>
<dbReference type="EMBL" id="AONB01000002">
    <property type="protein sequence ID" value="EXJ12604.1"/>
    <property type="molecule type" value="Genomic_DNA"/>
</dbReference>
<proteinExistence type="predicted"/>
<dbReference type="SMART" id="SM00895">
    <property type="entry name" value="FCD"/>
    <property type="match status" value="1"/>
</dbReference>
<reference evidence="6" key="1">
    <citation type="submission" date="2012-11" db="EMBL/GenBank/DDBJ databases">
        <authorList>
            <person name="Singh A."/>
            <person name="Pinnaka A.K."/>
            <person name="Vaidya B."/>
        </authorList>
    </citation>
    <scope>NUCLEOTIDE SEQUENCE [LARGE SCALE GENOMIC DNA]</scope>
    <source>
        <strain evidence="6">AK23</strain>
    </source>
</reference>
<comment type="caution">
    <text evidence="5">The sequence shown here is derived from an EMBL/GenBank/DDBJ whole genome shotgun (WGS) entry which is preliminary data.</text>
</comment>
<dbReference type="InterPro" id="IPR011711">
    <property type="entry name" value="GntR_C"/>
</dbReference>
<dbReference type="Pfam" id="PF00392">
    <property type="entry name" value="GntR"/>
    <property type="match status" value="1"/>
</dbReference>
<dbReference type="STRING" id="1229521.D791_00849"/>
<dbReference type="Gene3D" id="1.20.120.530">
    <property type="entry name" value="GntR ligand-binding domain-like"/>
    <property type="match status" value="1"/>
</dbReference>
<dbReference type="InterPro" id="IPR036388">
    <property type="entry name" value="WH-like_DNA-bd_sf"/>
</dbReference>
<dbReference type="PANTHER" id="PTHR43537:SF45">
    <property type="entry name" value="GNTR FAMILY REGULATORY PROTEIN"/>
    <property type="match status" value="1"/>
</dbReference>
<evidence type="ECO:0000256" key="2">
    <source>
        <dbReference type="ARBA" id="ARBA00023125"/>
    </source>
</evidence>
<protein>
    <submittedName>
        <fullName evidence="5">Transcriptional regulator</fullName>
    </submittedName>
</protein>
<keyword evidence="1" id="KW-0805">Transcription regulation</keyword>
<dbReference type="PANTHER" id="PTHR43537">
    <property type="entry name" value="TRANSCRIPTIONAL REGULATOR, GNTR FAMILY"/>
    <property type="match status" value="1"/>
</dbReference>
<dbReference type="Pfam" id="PF07729">
    <property type="entry name" value="FCD"/>
    <property type="match status" value="1"/>
</dbReference>
<feature type="domain" description="HTH gntR-type" evidence="4">
    <location>
        <begin position="6"/>
        <end position="73"/>
    </location>
</feature>
<evidence type="ECO:0000313" key="5">
    <source>
        <dbReference type="EMBL" id="EXJ12604.1"/>
    </source>
</evidence>
<dbReference type="SMART" id="SM00345">
    <property type="entry name" value="HTH_GNTR"/>
    <property type="match status" value="1"/>
</dbReference>
<keyword evidence="2" id="KW-0238">DNA-binding</keyword>
<accession>W9UZU6</accession>
<dbReference type="OrthoDB" id="8066003at2"/>
<dbReference type="InterPro" id="IPR000524">
    <property type="entry name" value="Tscrpt_reg_HTH_GntR"/>
</dbReference>
<evidence type="ECO:0000313" key="6">
    <source>
        <dbReference type="Proteomes" id="UP000019464"/>
    </source>
</evidence>
<reference evidence="5 6" key="2">
    <citation type="journal article" date="2015" name="Syst. Appl. Microbiol.">
        <title>Nitrincola nitratireducens sp. nov. isolated from a haloalkaline crater lake.</title>
        <authorList>
            <person name="Singh A."/>
            <person name="Vaidya B."/>
            <person name="Tanuku N.R."/>
            <person name="Pinnaka A.K."/>
        </authorList>
    </citation>
    <scope>NUCLEOTIDE SEQUENCE [LARGE SCALE GENOMIC DNA]</scope>
    <source>
        <strain evidence="5 6">AK23</strain>
    </source>
</reference>
<dbReference type="GO" id="GO:0003677">
    <property type="term" value="F:DNA binding"/>
    <property type="evidence" value="ECO:0007669"/>
    <property type="project" value="UniProtKB-KW"/>
</dbReference>
<dbReference type="InterPro" id="IPR008920">
    <property type="entry name" value="TF_FadR/GntR_C"/>
</dbReference>
<dbReference type="SUPFAM" id="SSF48008">
    <property type="entry name" value="GntR ligand-binding domain-like"/>
    <property type="match status" value="1"/>
</dbReference>
<name>W9UZU6_9GAMM</name>
<dbReference type="PROSITE" id="PS50949">
    <property type="entry name" value="HTH_GNTR"/>
    <property type="match status" value="1"/>
</dbReference>
<evidence type="ECO:0000256" key="3">
    <source>
        <dbReference type="ARBA" id="ARBA00023163"/>
    </source>
</evidence>
<keyword evidence="6" id="KW-1185">Reference proteome</keyword>
<keyword evidence="3" id="KW-0804">Transcription</keyword>
<gene>
    <name evidence="5" type="ORF">D791_00849</name>
</gene>
<dbReference type="GO" id="GO:0003700">
    <property type="term" value="F:DNA-binding transcription factor activity"/>
    <property type="evidence" value="ECO:0007669"/>
    <property type="project" value="InterPro"/>
</dbReference>
<evidence type="ECO:0000259" key="4">
    <source>
        <dbReference type="PROSITE" id="PS50949"/>
    </source>
</evidence>
<organism evidence="5 6">
    <name type="scientific">Nitrincola nitratireducens</name>
    <dbReference type="NCBI Taxonomy" id="1229521"/>
    <lineage>
        <taxon>Bacteria</taxon>
        <taxon>Pseudomonadati</taxon>
        <taxon>Pseudomonadota</taxon>
        <taxon>Gammaproteobacteria</taxon>
        <taxon>Oceanospirillales</taxon>
        <taxon>Oceanospirillaceae</taxon>
        <taxon>Nitrincola</taxon>
    </lineage>
</organism>
<dbReference type="PATRIC" id="fig|1229521.3.peg.862"/>
<dbReference type="Gene3D" id="1.10.10.10">
    <property type="entry name" value="Winged helix-like DNA-binding domain superfamily/Winged helix DNA-binding domain"/>
    <property type="match status" value="1"/>
</dbReference>
<sequence>MNKRDSGVTGKLARQLLQEVLTGQRRLGERLNVKIISEEYKVSRTPVNAALVELERMKIVYREPNKGFFVCEVLPEDVNEWSESPILSEADPYHCLANDWLRDSIPETVTEQLIRERYSITKSKAIDIMNRAMREGWAERNAGYGWHLLAVAKTTEAFSELYRFRMAIEPAALLEPTFTLNRQVINEQRSIQNRILSAPEGTFTDEQILGFGALFHEELIKLSGNPYFLMALQRVNKMRKLMEYKAKVNRDRIVANCTEHLEILDLLEEGKIVEASYALRQHLSATLNRKASHTQVWDQEK</sequence>
<dbReference type="InterPro" id="IPR036390">
    <property type="entry name" value="WH_DNA-bd_sf"/>
</dbReference>
<dbReference type="Proteomes" id="UP000019464">
    <property type="component" value="Unassembled WGS sequence"/>
</dbReference>
<dbReference type="CDD" id="cd07377">
    <property type="entry name" value="WHTH_GntR"/>
    <property type="match status" value="1"/>
</dbReference>